<dbReference type="GO" id="GO:0019934">
    <property type="term" value="P:cGMP-mediated signaling"/>
    <property type="evidence" value="ECO:0007669"/>
    <property type="project" value="TreeGrafter"/>
</dbReference>
<dbReference type="PANTHER" id="PTHR45655">
    <property type="entry name" value="GUANYLATE CYCLASE SOLUBLE SUBUNIT BETA-2"/>
    <property type="match status" value="1"/>
</dbReference>
<organism evidence="7 8">
    <name type="scientific">Heligmosomoides polygyrus</name>
    <name type="common">Parasitic roundworm</name>
    <dbReference type="NCBI Taxonomy" id="6339"/>
    <lineage>
        <taxon>Eukaryota</taxon>
        <taxon>Metazoa</taxon>
        <taxon>Ecdysozoa</taxon>
        <taxon>Nematoda</taxon>
        <taxon>Chromadorea</taxon>
        <taxon>Rhabditida</taxon>
        <taxon>Rhabditina</taxon>
        <taxon>Rhabditomorpha</taxon>
        <taxon>Strongyloidea</taxon>
        <taxon>Heligmosomidae</taxon>
        <taxon>Heligmosomoides</taxon>
    </lineage>
</organism>
<dbReference type="Pfam" id="PF00211">
    <property type="entry name" value="Guanylate_cyc"/>
    <property type="match status" value="1"/>
</dbReference>
<evidence type="ECO:0000256" key="2">
    <source>
        <dbReference type="ARBA" id="ARBA00012202"/>
    </source>
</evidence>
<dbReference type="InterPro" id="IPR001054">
    <property type="entry name" value="A/G_cyclase"/>
</dbReference>
<dbReference type="Gene3D" id="6.10.250.780">
    <property type="match status" value="1"/>
</dbReference>
<dbReference type="CDD" id="cd07302">
    <property type="entry name" value="CHD"/>
    <property type="match status" value="1"/>
</dbReference>
<comment type="catalytic activity">
    <reaction evidence="1">
        <text>GTP = 3',5'-cyclic GMP + diphosphate</text>
        <dbReference type="Rhea" id="RHEA:13665"/>
        <dbReference type="ChEBI" id="CHEBI:33019"/>
        <dbReference type="ChEBI" id="CHEBI:37565"/>
        <dbReference type="ChEBI" id="CHEBI:57746"/>
        <dbReference type="EC" id="4.6.1.2"/>
    </reaction>
</comment>
<keyword evidence="4" id="KW-0456">Lyase</keyword>
<dbReference type="GO" id="GO:0070482">
    <property type="term" value="P:response to oxygen levels"/>
    <property type="evidence" value="ECO:0007669"/>
    <property type="project" value="TreeGrafter"/>
</dbReference>
<keyword evidence="7" id="KW-1185">Reference proteome</keyword>
<evidence type="ECO:0000259" key="6">
    <source>
        <dbReference type="PROSITE" id="PS50125"/>
    </source>
</evidence>
<evidence type="ECO:0000256" key="5">
    <source>
        <dbReference type="ARBA" id="ARBA00023293"/>
    </source>
</evidence>
<dbReference type="GO" id="GO:0008074">
    <property type="term" value="C:guanylate cyclase complex, soluble"/>
    <property type="evidence" value="ECO:0007669"/>
    <property type="project" value="TreeGrafter"/>
</dbReference>
<proteinExistence type="predicted"/>
<name>A0A183GC04_HELPZ</name>
<dbReference type="Pfam" id="PF07701">
    <property type="entry name" value="HNOBA"/>
    <property type="match status" value="1"/>
</dbReference>
<sequence length="267" mass="29813">LQLEANNEQLECMARDLEIEKAKTDNLLSEMLPASVAHQLKSGLSVDAREYEVATVMFSDVPSFQQIVPLCQPKDVVYLLNNLFTRFDRLVVLQNAYKVETVGDSYMSVAGVPDAAEDHCEIICHLALGMLMEARNVLDPISGNPLNIRAGIHSGPVVAGVVGAKMPRSALQTGRFEFESRGKIQIKGKGEMSTFFLLKSHKRSIWEVTQTKRGVTKPYHIYKQFPLISISDENINSIDGYQELRDGITEECIIRKPNRFTHACTVS</sequence>
<dbReference type="SMART" id="SM00044">
    <property type="entry name" value="CYCc"/>
    <property type="match status" value="1"/>
</dbReference>
<dbReference type="GO" id="GO:0004383">
    <property type="term" value="F:guanylate cyclase activity"/>
    <property type="evidence" value="ECO:0007669"/>
    <property type="project" value="UniProtKB-EC"/>
</dbReference>
<evidence type="ECO:0000313" key="7">
    <source>
        <dbReference type="Proteomes" id="UP000050761"/>
    </source>
</evidence>
<dbReference type="Gene3D" id="3.30.70.1230">
    <property type="entry name" value="Nucleotide cyclase"/>
    <property type="match status" value="1"/>
</dbReference>
<dbReference type="InterPro" id="IPR029787">
    <property type="entry name" value="Nucleotide_cyclase"/>
</dbReference>
<evidence type="ECO:0000313" key="8">
    <source>
        <dbReference type="WBParaSite" id="HPBE_0001966401-mRNA-1"/>
    </source>
</evidence>
<evidence type="ECO:0000256" key="1">
    <source>
        <dbReference type="ARBA" id="ARBA00001436"/>
    </source>
</evidence>
<dbReference type="GO" id="GO:0000166">
    <property type="term" value="F:nucleotide binding"/>
    <property type="evidence" value="ECO:0007669"/>
    <property type="project" value="UniProtKB-KW"/>
</dbReference>
<protein>
    <recommendedName>
        <fullName evidence="2">guanylate cyclase</fullName>
        <ecNumber evidence="2">4.6.1.2</ecNumber>
    </recommendedName>
</protein>
<evidence type="ECO:0000256" key="4">
    <source>
        <dbReference type="ARBA" id="ARBA00023239"/>
    </source>
</evidence>
<dbReference type="PROSITE" id="PS50125">
    <property type="entry name" value="GUANYLATE_CYCLASE_2"/>
    <property type="match status" value="1"/>
</dbReference>
<keyword evidence="5" id="KW-0141">cGMP biosynthesis</keyword>
<dbReference type="WBParaSite" id="HPBE_0001966401-mRNA-1">
    <property type="protein sequence ID" value="HPBE_0001966401-mRNA-1"/>
    <property type="gene ID" value="HPBE_0001966401"/>
</dbReference>
<dbReference type="InterPro" id="IPR011645">
    <property type="entry name" value="HNOB_dom_associated"/>
</dbReference>
<dbReference type="PANTHER" id="PTHR45655:SF16">
    <property type="entry name" value="SOLUBLE GUANYLATE CYCLASE GCY-36"/>
    <property type="match status" value="1"/>
</dbReference>
<accession>A0A183GC04</accession>
<dbReference type="AlphaFoldDB" id="A0A183GC04"/>
<evidence type="ECO:0000256" key="3">
    <source>
        <dbReference type="ARBA" id="ARBA00022741"/>
    </source>
</evidence>
<dbReference type="SUPFAM" id="SSF55073">
    <property type="entry name" value="Nucleotide cyclase"/>
    <property type="match status" value="1"/>
</dbReference>
<feature type="domain" description="Guanylate cyclase" evidence="6">
    <location>
        <begin position="55"/>
        <end position="183"/>
    </location>
</feature>
<reference evidence="8" key="1">
    <citation type="submission" date="2019-09" db="UniProtKB">
        <authorList>
            <consortium name="WormBaseParasite"/>
        </authorList>
    </citation>
    <scope>IDENTIFICATION</scope>
</reference>
<dbReference type="Proteomes" id="UP000050761">
    <property type="component" value="Unassembled WGS sequence"/>
</dbReference>
<keyword evidence="3" id="KW-0547">Nucleotide-binding</keyword>
<dbReference type="EC" id="4.6.1.2" evidence="2"/>